<feature type="domain" description="Aldehyde dehydrogenase" evidence="9">
    <location>
        <begin position="90"/>
        <end position="541"/>
    </location>
</feature>
<feature type="active site" evidence="6">
    <location>
        <position position="314"/>
    </location>
</feature>
<sequence length="577" mass="60792">MTDSQDTERHETDRPEPAPDTAASGSAAPDAAADAPDAPAPDAAPDAAPDGGNPVAPAPAGARTAADVVTPELVARLTGPVVGSGSTAGHSPFTGQRLAELPESTPEDVVTAFARARDAQRAWADTPVRRRAAVLLRFHDLVLRRQSEALDLIQLETGKARLHAFEEVLAVAVAARHYGRKAPSYLGAKRHTGAIPALTKVTELRQPRGVVGQIAPWNYPLELSVGDALPALVAGNALVMKPDTETALTALWARELLIEAGLPENVWQVVLGEGPVIGTAVVENADYVSFTGSTRTGREVAQRAAARLVGCSLELGGKNAMLVLPDADLDKAAQGAVRGSFSSAGQLCISIERLYVHESVADDFLERFAARTKAMRLGSSLAYGADMGSLVSRRQLDTVSRHVEEAVAKGAKVLAGGRARPDIGPLFYEPTILDGVESPMAVCGEETFGPVVSVYRFSSEDEAVELANSTPYGLNSSVWSRNGRRARGVAARLRTGTVNVNEGYASAYGSVQAPMGGMGDSGLGRRHGSEGILKYTEAQTVAHQRVLPMAPSLGMSEEAYAAFMGRSLKLLKALRFR</sequence>
<evidence type="ECO:0000256" key="1">
    <source>
        <dbReference type="ARBA" id="ARBA00009986"/>
    </source>
</evidence>
<keyword evidence="3 7" id="KW-0560">Oxidoreductase</keyword>
<evidence type="ECO:0000256" key="4">
    <source>
        <dbReference type="ARBA" id="ARBA00039122"/>
    </source>
</evidence>
<dbReference type="InterPro" id="IPR015590">
    <property type="entry name" value="Aldehyde_DH_dom"/>
</dbReference>
<evidence type="ECO:0000256" key="5">
    <source>
        <dbReference type="ARBA" id="ARBA00048559"/>
    </source>
</evidence>
<dbReference type="InterPro" id="IPR016163">
    <property type="entry name" value="Ald_DH_C"/>
</dbReference>
<dbReference type="FunFam" id="3.40.309.10:FF:000009">
    <property type="entry name" value="Aldehyde dehydrogenase A"/>
    <property type="match status" value="1"/>
</dbReference>
<evidence type="ECO:0000256" key="3">
    <source>
        <dbReference type="ARBA" id="ARBA00023002"/>
    </source>
</evidence>
<protein>
    <recommendedName>
        <fullName evidence="4">succinate-semialdehyde dehydrogenase (NADP(+))</fullName>
        <ecNumber evidence="4">1.2.1.79</ecNumber>
    </recommendedName>
</protein>
<proteinExistence type="inferred from homology"/>
<dbReference type="Proteomes" id="UP000254425">
    <property type="component" value="Chromosome"/>
</dbReference>
<dbReference type="PANTHER" id="PTHR11699">
    <property type="entry name" value="ALDEHYDE DEHYDROGENASE-RELATED"/>
    <property type="match status" value="1"/>
</dbReference>
<gene>
    <name evidence="10" type="ORF">DVA86_30245</name>
</gene>
<dbReference type="EMBL" id="CP031320">
    <property type="protein sequence ID" value="AXK36238.1"/>
    <property type="molecule type" value="Genomic_DNA"/>
</dbReference>
<dbReference type="GO" id="GO:0036243">
    <property type="term" value="F:succinate-semialdehyde dehydrogenase (NADP+) activity"/>
    <property type="evidence" value="ECO:0007669"/>
    <property type="project" value="UniProtKB-EC"/>
</dbReference>
<dbReference type="NCBIfam" id="NF006916">
    <property type="entry name" value="PRK09407.1"/>
    <property type="match status" value="1"/>
</dbReference>
<dbReference type="FunFam" id="3.40.605.10:FF:000010">
    <property type="entry name" value="N-succinylglutamate 5-semialdehyde dehydrogenase"/>
    <property type="match status" value="1"/>
</dbReference>
<feature type="compositionally biased region" description="Low complexity" evidence="8">
    <location>
        <begin position="19"/>
        <end position="64"/>
    </location>
</feature>
<name>A0A345XX72_9ACTN</name>
<dbReference type="SUPFAM" id="SSF53720">
    <property type="entry name" value="ALDH-like"/>
    <property type="match status" value="1"/>
</dbReference>
<evidence type="ECO:0000259" key="9">
    <source>
        <dbReference type="Pfam" id="PF00171"/>
    </source>
</evidence>
<dbReference type="KEGG" id="sarm:DVA86_30245"/>
<dbReference type="EC" id="1.2.1.79" evidence="4"/>
<comment type="catalytic activity">
    <reaction evidence="5">
        <text>succinate semialdehyde + NADP(+) + H2O = succinate + NADPH + 2 H(+)</text>
        <dbReference type="Rhea" id="RHEA:13213"/>
        <dbReference type="ChEBI" id="CHEBI:15377"/>
        <dbReference type="ChEBI" id="CHEBI:15378"/>
        <dbReference type="ChEBI" id="CHEBI:30031"/>
        <dbReference type="ChEBI" id="CHEBI:57706"/>
        <dbReference type="ChEBI" id="CHEBI:57783"/>
        <dbReference type="ChEBI" id="CHEBI:58349"/>
        <dbReference type="EC" id="1.2.1.79"/>
    </reaction>
</comment>
<dbReference type="InterPro" id="IPR016162">
    <property type="entry name" value="Ald_DH_N"/>
</dbReference>
<feature type="region of interest" description="Disordered" evidence="8">
    <location>
        <begin position="1"/>
        <end position="64"/>
    </location>
</feature>
<evidence type="ECO:0000256" key="7">
    <source>
        <dbReference type="RuleBase" id="RU003345"/>
    </source>
</evidence>
<dbReference type="Gene3D" id="3.40.605.10">
    <property type="entry name" value="Aldehyde Dehydrogenase, Chain A, domain 1"/>
    <property type="match status" value="1"/>
</dbReference>
<dbReference type="Pfam" id="PF00171">
    <property type="entry name" value="Aldedh"/>
    <property type="match status" value="1"/>
</dbReference>
<dbReference type="AlphaFoldDB" id="A0A345XX72"/>
<evidence type="ECO:0000256" key="2">
    <source>
        <dbReference type="ARBA" id="ARBA00022857"/>
    </source>
</evidence>
<comment type="similarity">
    <text evidence="1 7">Belongs to the aldehyde dehydrogenase family.</text>
</comment>
<keyword evidence="11" id="KW-1185">Reference proteome</keyword>
<evidence type="ECO:0000256" key="8">
    <source>
        <dbReference type="SAM" id="MobiDB-lite"/>
    </source>
</evidence>
<keyword evidence="2" id="KW-0521">NADP</keyword>
<dbReference type="Gene3D" id="3.40.309.10">
    <property type="entry name" value="Aldehyde Dehydrogenase, Chain A, domain 2"/>
    <property type="match status" value="1"/>
</dbReference>
<feature type="compositionally biased region" description="Basic and acidic residues" evidence="8">
    <location>
        <begin position="1"/>
        <end position="17"/>
    </location>
</feature>
<organism evidence="10 11">
    <name type="scientific">Streptomyces armeniacus</name>
    <dbReference type="NCBI Taxonomy" id="83291"/>
    <lineage>
        <taxon>Bacteria</taxon>
        <taxon>Bacillati</taxon>
        <taxon>Actinomycetota</taxon>
        <taxon>Actinomycetes</taxon>
        <taxon>Kitasatosporales</taxon>
        <taxon>Streptomycetaceae</taxon>
        <taxon>Streptomyces</taxon>
    </lineage>
</organism>
<reference evidence="10 11" key="1">
    <citation type="submission" date="2018-07" db="EMBL/GenBank/DDBJ databases">
        <title>Draft genome of the type strain Streptomyces armeniacus ATCC 15676.</title>
        <authorList>
            <person name="Labana P."/>
            <person name="Gosse J.T."/>
            <person name="Boddy C.N."/>
        </authorList>
    </citation>
    <scope>NUCLEOTIDE SEQUENCE [LARGE SCALE GENOMIC DNA]</scope>
    <source>
        <strain evidence="10 11">ATCC 15676</strain>
    </source>
</reference>
<dbReference type="InterPro" id="IPR016161">
    <property type="entry name" value="Ald_DH/histidinol_DH"/>
</dbReference>
<dbReference type="InterPro" id="IPR029510">
    <property type="entry name" value="Ald_DH_CS_GLU"/>
</dbReference>
<dbReference type="RefSeq" id="WP_208883051.1">
    <property type="nucleotide sequence ID" value="NZ_CP031320.1"/>
</dbReference>
<evidence type="ECO:0000313" key="10">
    <source>
        <dbReference type="EMBL" id="AXK36238.1"/>
    </source>
</evidence>
<accession>A0A345XX72</accession>
<evidence type="ECO:0000313" key="11">
    <source>
        <dbReference type="Proteomes" id="UP000254425"/>
    </source>
</evidence>
<dbReference type="PROSITE" id="PS00687">
    <property type="entry name" value="ALDEHYDE_DEHYDR_GLU"/>
    <property type="match status" value="1"/>
</dbReference>
<dbReference type="CDD" id="cd07101">
    <property type="entry name" value="ALDH_SSADH2_GabD2"/>
    <property type="match status" value="1"/>
</dbReference>
<evidence type="ECO:0000256" key="6">
    <source>
        <dbReference type="PROSITE-ProRule" id="PRU10007"/>
    </source>
</evidence>